<keyword evidence="1" id="KW-0732">Signal</keyword>
<protein>
    <recommendedName>
        <fullName evidence="4">Nickel/cobalt transporter regulator</fullName>
    </recommendedName>
</protein>
<feature type="signal peptide" evidence="1">
    <location>
        <begin position="1"/>
        <end position="17"/>
    </location>
</feature>
<evidence type="ECO:0000313" key="2">
    <source>
        <dbReference type="EMBL" id="SEW05798.1"/>
    </source>
</evidence>
<sequence length="108" mass="12293">MLKYIMLFALFATTADATCRIQTTLGSCQTPPRSPKPPAAGLGPAPIEIGTILERGEYSIVLNSQWYGLPRPKDGWVYFRIQDDVYRVDYETREVLERATREANQNWP</sequence>
<name>A0A1I0NXI6_9RHOB</name>
<dbReference type="Proteomes" id="UP000199167">
    <property type="component" value="Unassembled WGS sequence"/>
</dbReference>
<dbReference type="EMBL" id="FOIZ01000001">
    <property type="protein sequence ID" value="SEW05798.1"/>
    <property type="molecule type" value="Genomic_DNA"/>
</dbReference>
<accession>A0A1I0NXI6</accession>
<evidence type="ECO:0000313" key="3">
    <source>
        <dbReference type="Proteomes" id="UP000199167"/>
    </source>
</evidence>
<evidence type="ECO:0000256" key="1">
    <source>
        <dbReference type="SAM" id="SignalP"/>
    </source>
</evidence>
<feature type="chain" id="PRO_5011435100" description="Nickel/cobalt transporter regulator" evidence="1">
    <location>
        <begin position="18"/>
        <end position="108"/>
    </location>
</feature>
<gene>
    <name evidence="2" type="ORF">SAMN04488515_0853</name>
</gene>
<reference evidence="2 3" key="1">
    <citation type="submission" date="2016-10" db="EMBL/GenBank/DDBJ databases">
        <authorList>
            <person name="de Groot N.N."/>
        </authorList>
    </citation>
    <scope>NUCLEOTIDE SEQUENCE [LARGE SCALE GENOMIC DNA]</scope>
    <source>
        <strain evidence="2 3">DSM 17925</strain>
    </source>
</reference>
<dbReference type="STRING" id="364200.SAMN04488515_0853"/>
<keyword evidence="3" id="KW-1185">Reference proteome</keyword>
<dbReference type="OrthoDB" id="7652095at2"/>
<evidence type="ECO:0008006" key="4">
    <source>
        <dbReference type="Google" id="ProtNLM"/>
    </source>
</evidence>
<proteinExistence type="predicted"/>
<dbReference type="AlphaFoldDB" id="A0A1I0NXI6"/>
<organism evidence="2 3">
    <name type="scientific">Cognatiyoonia koreensis</name>
    <dbReference type="NCBI Taxonomy" id="364200"/>
    <lineage>
        <taxon>Bacteria</taxon>
        <taxon>Pseudomonadati</taxon>
        <taxon>Pseudomonadota</taxon>
        <taxon>Alphaproteobacteria</taxon>
        <taxon>Rhodobacterales</taxon>
        <taxon>Paracoccaceae</taxon>
        <taxon>Cognatiyoonia</taxon>
    </lineage>
</organism>